<keyword evidence="2" id="KW-0732">Signal</keyword>
<proteinExistence type="predicted"/>
<evidence type="ECO:0000313" key="4">
    <source>
        <dbReference type="Proteomes" id="UP000585474"/>
    </source>
</evidence>
<comment type="caution">
    <text evidence="3">The sequence shown here is derived from an EMBL/GenBank/DDBJ whole genome shotgun (WGS) entry which is preliminary data.</text>
</comment>
<evidence type="ECO:0000256" key="1">
    <source>
        <dbReference type="SAM" id="MobiDB-lite"/>
    </source>
</evidence>
<feature type="compositionally biased region" description="Pro residues" evidence="1">
    <location>
        <begin position="63"/>
        <end position="94"/>
    </location>
</feature>
<dbReference type="EMBL" id="BJWL01000015">
    <property type="protein sequence ID" value="GFZ02378.1"/>
    <property type="molecule type" value="Genomic_DNA"/>
</dbReference>
<protein>
    <submittedName>
        <fullName evidence="3">Uncharacterized protein</fullName>
    </submittedName>
</protein>
<feature type="signal peptide" evidence="2">
    <location>
        <begin position="1"/>
        <end position="24"/>
    </location>
</feature>
<gene>
    <name evidence="3" type="ORF">Acr_15g0009860</name>
</gene>
<keyword evidence="4" id="KW-1185">Reference proteome</keyword>
<organism evidence="3 4">
    <name type="scientific">Actinidia rufa</name>
    <dbReference type="NCBI Taxonomy" id="165716"/>
    <lineage>
        <taxon>Eukaryota</taxon>
        <taxon>Viridiplantae</taxon>
        <taxon>Streptophyta</taxon>
        <taxon>Embryophyta</taxon>
        <taxon>Tracheophyta</taxon>
        <taxon>Spermatophyta</taxon>
        <taxon>Magnoliopsida</taxon>
        <taxon>eudicotyledons</taxon>
        <taxon>Gunneridae</taxon>
        <taxon>Pentapetalae</taxon>
        <taxon>asterids</taxon>
        <taxon>Ericales</taxon>
        <taxon>Actinidiaceae</taxon>
        <taxon>Actinidia</taxon>
    </lineage>
</organism>
<accession>A0A7J0FWS4</accession>
<name>A0A7J0FWS4_9ERIC</name>
<dbReference type="AlphaFoldDB" id="A0A7J0FWS4"/>
<evidence type="ECO:0000313" key="3">
    <source>
        <dbReference type="EMBL" id="GFZ02378.1"/>
    </source>
</evidence>
<dbReference type="Proteomes" id="UP000585474">
    <property type="component" value="Unassembled WGS sequence"/>
</dbReference>
<feature type="region of interest" description="Disordered" evidence="1">
    <location>
        <begin position="54"/>
        <end position="99"/>
    </location>
</feature>
<feature type="chain" id="PRO_5029852004" evidence="2">
    <location>
        <begin position="25"/>
        <end position="157"/>
    </location>
</feature>
<sequence length="157" mass="16528">MKKVSQMILFFFACFGLCIPHGFAAREMKPDWSWSSGGSWGPWGSNGGGCSSWRGCWTWGPSGPSPTTPTPAKPTPTTPVTPSPPVQKPSPSAPSQPGGSFDPMECGMSFGKMGICTGQYHASGGYLSQDCCNTMKAMNARCGFYAGSFGLPLNACH</sequence>
<reference evidence="3 4" key="1">
    <citation type="submission" date="2019-07" db="EMBL/GenBank/DDBJ databases">
        <title>De Novo Assembly of kiwifruit Actinidia rufa.</title>
        <authorList>
            <person name="Sugita-Konishi S."/>
            <person name="Sato K."/>
            <person name="Mori E."/>
            <person name="Abe Y."/>
            <person name="Kisaki G."/>
            <person name="Hamano K."/>
            <person name="Suezawa K."/>
            <person name="Otani M."/>
            <person name="Fukuda T."/>
            <person name="Manabe T."/>
            <person name="Gomi K."/>
            <person name="Tabuchi M."/>
            <person name="Akimitsu K."/>
            <person name="Kataoka I."/>
        </authorList>
    </citation>
    <scope>NUCLEOTIDE SEQUENCE [LARGE SCALE GENOMIC DNA]</scope>
    <source>
        <strain evidence="4">cv. Fuchu</strain>
    </source>
</reference>
<evidence type="ECO:0000256" key="2">
    <source>
        <dbReference type="SAM" id="SignalP"/>
    </source>
</evidence>